<comment type="caution">
    <text evidence="1">The sequence shown here is derived from an EMBL/GenBank/DDBJ whole genome shotgun (WGS) entry which is preliminary data.</text>
</comment>
<dbReference type="AlphaFoldDB" id="A0A8S0Q4A6"/>
<gene>
    <name evidence="1" type="ORF">OLEA9_A107109</name>
</gene>
<dbReference type="Proteomes" id="UP000594638">
    <property type="component" value="Unassembled WGS sequence"/>
</dbReference>
<organism evidence="1 2">
    <name type="scientific">Olea europaea subsp. europaea</name>
    <dbReference type="NCBI Taxonomy" id="158383"/>
    <lineage>
        <taxon>Eukaryota</taxon>
        <taxon>Viridiplantae</taxon>
        <taxon>Streptophyta</taxon>
        <taxon>Embryophyta</taxon>
        <taxon>Tracheophyta</taxon>
        <taxon>Spermatophyta</taxon>
        <taxon>Magnoliopsida</taxon>
        <taxon>eudicotyledons</taxon>
        <taxon>Gunneridae</taxon>
        <taxon>Pentapetalae</taxon>
        <taxon>asterids</taxon>
        <taxon>lamiids</taxon>
        <taxon>Lamiales</taxon>
        <taxon>Oleaceae</taxon>
        <taxon>Oleeae</taxon>
        <taxon>Olea</taxon>
    </lineage>
</organism>
<keyword evidence="2" id="KW-1185">Reference proteome</keyword>
<sequence>DSYNGVARETELSATPTITVRSERTAATLREKPCAATSSPICAEPPPLIYAKPTQRRYLCRATTIDLCRATRSNDARLLCACLRRQRFSSGNGGSCARGVEKRTEMRREMCAASASRDGTHRHAASGNLRQWAAMLELWPSGERNE</sequence>
<proteinExistence type="predicted"/>
<reference evidence="1 2" key="1">
    <citation type="submission" date="2019-12" db="EMBL/GenBank/DDBJ databases">
        <authorList>
            <person name="Alioto T."/>
            <person name="Alioto T."/>
            <person name="Gomez Garrido J."/>
        </authorList>
    </citation>
    <scope>NUCLEOTIDE SEQUENCE [LARGE SCALE GENOMIC DNA]</scope>
</reference>
<accession>A0A8S0Q4A6</accession>
<feature type="non-terminal residue" evidence="1">
    <location>
        <position position="1"/>
    </location>
</feature>
<protein>
    <submittedName>
        <fullName evidence="1">Uncharacterized protein</fullName>
    </submittedName>
</protein>
<name>A0A8S0Q4A6_OLEEU</name>
<dbReference type="EMBL" id="CACTIH010001210">
    <property type="protein sequence ID" value="CAA2962633.1"/>
    <property type="molecule type" value="Genomic_DNA"/>
</dbReference>
<evidence type="ECO:0000313" key="2">
    <source>
        <dbReference type="Proteomes" id="UP000594638"/>
    </source>
</evidence>
<dbReference type="Gramene" id="OE9A107109T1">
    <property type="protein sequence ID" value="OE9A107109C1"/>
    <property type="gene ID" value="OE9A107109"/>
</dbReference>
<evidence type="ECO:0000313" key="1">
    <source>
        <dbReference type="EMBL" id="CAA2962633.1"/>
    </source>
</evidence>